<feature type="region of interest" description="Disordered" evidence="1">
    <location>
        <begin position="193"/>
        <end position="212"/>
    </location>
</feature>
<sequence length="212" mass="24564">MNLSTIKWNLKKSDWSLFSNLLEKKINSSEFTDDDIDIETTVSKFTKTVIETAEQTIGYIKPPFKKTPVPWWNNEIKQSISLKNKALKTFIKTRSLEVHIKLKELRAKTRFLVKSNKTITWRNFTSNLGAQTDPHIMWNKIRSLQGRKIHNNIYISINSSLNTDPSSIAHLLGKYFEKNSSNEMYSHDFLRQNTNLPPDQPSSISPQNAHNN</sequence>
<protein>
    <recommendedName>
        <fullName evidence="4">Endonuclease/exonuclease/phosphatase domain-containing protein</fullName>
    </recommendedName>
</protein>
<evidence type="ECO:0000313" key="3">
    <source>
        <dbReference type="Proteomes" id="UP000475862"/>
    </source>
</evidence>
<keyword evidence="3" id="KW-1185">Reference proteome</keyword>
<dbReference type="AlphaFoldDB" id="A0A6G0TID6"/>
<reference evidence="2 3" key="1">
    <citation type="submission" date="2019-08" db="EMBL/GenBank/DDBJ databases">
        <title>The genome of the soybean aphid Biotype 1, its phylome, world population structure and adaptation to the North American continent.</title>
        <authorList>
            <person name="Giordano R."/>
            <person name="Donthu R.K."/>
            <person name="Hernandez A.G."/>
            <person name="Wright C.L."/>
            <person name="Zimin A.V."/>
        </authorList>
    </citation>
    <scope>NUCLEOTIDE SEQUENCE [LARGE SCALE GENOMIC DNA]</scope>
    <source>
        <tissue evidence="2">Whole aphids</tissue>
    </source>
</reference>
<accession>A0A6G0TID6</accession>
<dbReference type="OrthoDB" id="6625322at2759"/>
<evidence type="ECO:0008006" key="4">
    <source>
        <dbReference type="Google" id="ProtNLM"/>
    </source>
</evidence>
<organism evidence="2 3">
    <name type="scientific">Aphis glycines</name>
    <name type="common">Soybean aphid</name>
    <dbReference type="NCBI Taxonomy" id="307491"/>
    <lineage>
        <taxon>Eukaryota</taxon>
        <taxon>Metazoa</taxon>
        <taxon>Ecdysozoa</taxon>
        <taxon>Arthropoda</taxon>
        <taxon>Hexapoda</taxon>
        <taxon>Insecta</taxon>
        <taxon>Pterygota</taxon>
        <taxon>Neoptera</taxon>
        <taxon>Paraneoptera</taxon>
        <taxon>Hemiptera</taxon>
        <taxon>Sternorrhyncha</taxon>
        <taxon>Aphidomorpha</taxon>
        <taxon>Aphidoidea</taxon>
        <taxon>Aphididae</taxon>
        <taxon>Aphidini</taxon>
        <taxon>Aphis</taxon>
        <taxon>Aphis</taxon>
    </lineage>
</organism>
<dbReference type="Proteomes" id="UP000475862">
    <property type="component" value="Unassembled WGS sequence"/>
</dbReference>
<gene>
    <name evidence="2" type="ORF">AGLY_009876</name>
</gene>
<proteinExistence type="predicted"/>
<comment type="caution">
    <text evidence="2">The sequence shown here is derived from an EMBL/GenBank/DDBJ whole genome shotgun (WGS) entry which is preliminary data.</text>
</comment>
<evidence type="ECO:0000313" key="2">
    <source>
        <dbReference type="EMBL" id="KAE9532795.1"/>
    </source>
</evidence>
<dbReference type="EMBL" id="VYZN01000038">
    <property type="protein sequence ID" value="KAE9532795.1"/>
    <property type="molecule type" value="Genomic_DNA"/>
</dbReference>
<name>A0A6G0TID6_APHGL</name>
<evidence type="ECO:0000256" key="1">
    <source>
        <dbReference type="SAM" id="MobiDB-lite"/>
    </source>
</evidence>